<evidence type="ECO:0000313" key="2">
    <source>
        <dbReference type="Proteomes" id="UP001365781"/>
    </source>
</evidence>
<name>A0ABU8G9X6_9ACTN</name>
<proteinExistence type="predicted"/>
<gene>
    <name evidence="1" type="ORF">WB403_12580</name>
</gene>
<comment type="caution">
    <text evidence="1">The sequence shown here is derived from an EMBL/GenBank/DDBJ whole genome shotgun (WGS) entry which is preliminary data.</text>
</comment>
<reference evidence="1 2" key="1">
    <citation type="submission" date="2024-03" db="EMBL/GenBank/DDBJ databases">
        <title>First Report of Pectobacterium brasiliscabiei causing potato scab in china.</title>
        <authorList>
            <person name="Handique U."/>
        </authorList>
    </citation>
    <scope>NUCLEOTIDE SEQUENCE [LARGE SCALE GENOMIC DNA]</scope>
    <source>
        <strain evidence="1 2">ZRIMU1503</strain>
    </source>
</reference>
<protein>
    <submittedName>
        <fullName evidence="1">Uncharacterized protein</fullName>
    </submittedName>
</protein>
<keyword evidence="2" id="KW-1185">Reference proteome</keyword>
<dbReference type="Proteomes" id="UP001365781">
    <property type="component" value="Unassembled WGS sequence"/>
</dbReference>
<dbReference type="EMBL" id="JBBAYM010000007">
    <property type="protein sequence ID" value="MEI5610005.1"/>
    <property type="molecule type" value="Genomic_DNA"/>
</dbReference>
<organism evidence="1 2">
    <name type="scientific">Streptomyces brasiliscabiei</name>
    <dbReference type="NCBI Taxonomy" id="2736302"/>
    <lineage>
        <taxon>Bacteria</taxon>
        <taxon>Bacillati</taxon>
        <taxon>Actinomycetota</taxon>
        <taxon>Actinomycetes</taxon>
        <taxon>Kitasatosporales</taxon>
        <taxon>Streptomycetaceae</taxon>
        <taxon>Streptomyces</taxon>
    </lineage>
</organism>
<sequence length="223" mass="24766">MTRTLPAPPPRIARLPRDKHGRPIPWFVDYVDGEPDFRIADTRKRRGATMFRCCWLCGHALRNDVLGPAATQYAYVIGPMCAVNRVSSEPPAHRDCAIYAATACPFLTTPGMRRRPIEGIPDTVRPDGEMIERNPGVALVWVTNTWRMIPGHALFDVNEPAEALWFAEGRPATRTEVLAAVDSGMPLLREAAQRETDPDQALIELTGQYVRALALLPAETTAR</sequence>
<accession>A0ABU8G9X6</accession>
<dbReference type="RefSeq" id="WP_336558304.1">
    <property type="nucleotide sequence ID" value="NZ_JBBAYL010000004.1"/>
</dbReference>
<evidence type="ECO:0000313" key="1">
    <source>
        <dbReference type="EMBL" id="MEI5610005.1"/>
    </source>
</evidence>